<comment type="caution">
    <text evidence="2">The sequence shown here is derived from an EMBL/GenBank/DDBJ whole genome shotgun (WGS) entry which is preliminary data.</text>
</comment>
<reference evidence="2 3" key="1">
    <citation type="submission" date="2019-06" db="EMBL/GenBank/DDBJ databases">
        <title>Sequencing the genomes of 1000 actinobacteria strains.</title>
        <authorList>
            <person name="Klenk H.-P."/>
        </authorList>
    </citation>
    <scope>NUCLEOTIDE SEQUENCE [LARGE SCALE GENOMIC DNA]</scope>
    <source>
        <strain evidence="2 3">DSM 18607</strain>
    </source>
</reference>
<protein>
    <submittedName>
        <fullName evidence="2">Uncharacterized protein</fullName>
    </submittedName>
</protein>
<sequence length="245" mass="26034">MSTSPVPSGLPSLAAGAHDPGDGQACVMEYVSLLGGEDWSDRPDCTHPLLAHEARTVNDELDDRDRPLLVPLVGRLFGTTDPSPAVTARLRLRQARSATLLLEPSSRPRVTPLLERAERALADGHEEGREEALAFVRPLAGSLLGAEGLGRHDRVHRRTVRMSLVALSGDTDAVGLEAWPLAALAAAHAVAASGECRADCGDTASHARLRVRELAALLDEYDAATGRPTRRLTPDEFAALAELVG</sequence>
<evidence type="ECO:0000256" key="1">
    <source>
        <dbReference type="SAM" id="MobiDB-lite"/>
    </source>
</evidence>
<accession>A0A542DY40</accession>
<feature type="region of interest" description="Disordered" evidence="1">
    <location>
        <begin position="1"/>
        <end position="21"/>
    </location>
</feature>
<evidence type="ECO:0000313" key="2">
    <source>
        <dbReference type="EMBL" id="TQJ07969.1"/>
    </source>
</evidence>
<evidence type="ECO:0000313" key="3">
    <source>
        <dbReference type="Proteomes" id="UP000317893"/>
    </source>
</evidence>
<name>A0A542DY40_9MICO</name>
<dbReference type="EMBL" id="VFMN01000001">
    <property type="protein sequence ID" value="TQJ07969.1"/>
    <property type="molecule type" value="Genomic_DNA"/>
</dbReference>
<gene>
    <name evidence="2" type="ORF">FB458_1041</name>
</gene>
<dbReference type="RefSeq" id="WP_141847346.1">
    <property type="nucleotide sequence ID" value="NZ_BAAAPR010000013.1"/>
</dbReference>
<dbReference type="AlphaFoldDB" id="A0A542DY40"/>
<organism evidence="2 3">
    <name type="scientific">Lapillicoccus jejuensis</name>
    <dbReference type="NCBI Taxonomy" id="402171"/>
    <lineage>
        <taxon>Bacteria</taxon>
        <taxon>Bacillati</taxon>
        <taxon>Actinomycetota</taxon>
        <taxon>Actinomycetes</taxon>
        <taxon>Micrococcales</taxon>
        <taxon>Intrasporangiaceae</taxon>
        <taxon>Lapillicoccus</taxon>
    </lineage>
</organism>
<dbReference type="OrthoDB" id="7264945at2"/>
<dbReference type="Proteomes" id="UP000317893">
    <property type="component" value="Unassembled WGS sequence"/>
</dbReference>
<proteinExistence type="predicted"/>
<keyword evidence="3" id="KW-1185">Reference proteome</keyword>